<dbReference type="PANTHER" id="PTHR47926">
    <property type="entry name" value="PENTATRICOPEPTIDE REPEAT-CONTAINING PROTEIN"/>
    <property type="match status" value="1"/>
</dbReference>
<protein>
    <recommendedName>
        <fullName evidence="5">Pentacotripeptide-repeat region of PRORP domain-containing protein</fullName>
    </recommendedName>
</protein>
<dbReference type="PANTHER" id="PTHR47926:SF533">
    <property type="entry name" value="DYW DOMAIN-CONTAINING PROTEIN"/>
    <property type="match status" value="1"/>
</dbReference>
<dbReference type="InParanoid" id="D8RWN6"/>
<organism evidence="4">
    <name type="scientific">Selaginella moellendorffii</name>
    <name type="common">Spikemoss</name>
    <dbReference type="NCBI Taxonomy" id="88036"/>
    <lineage>
        <taxon>Eukaryota</taxon>
        <taxon>Viridiplantae</taxon>
        <taxon>Streptophyta</taxon>
        <taxon>Embryophyta</taxon>
        <taxon>Tracheophyta</taxon>
        <taxon>Lycopodiopsida</taxon>
        <taxon>Selaginellales</taxon>
        <taxon>Selaginellaceae</taxon>
        <taxon>Selaginella</taxon>
    </lineage>
</organism>
<proteinExistence type="predicted"/>
<dbReference type="NCBIfam" id="TIGR00756">
    <property type="entry name" value="PPR"/>
    <property type="match status" value="1"/>
</dbReference>
<dbReference type="HOGENOM" id="CLU_002706_0_0_1"/>
<dbReference type="InterPro" id="IPR002885">
    <property type="entry name" value="PPR_rpt"/>
</dbReference>
<dbReference type="AlphaFoldDB" id="D8RWN6"/>
<dbReference type="Gramene" id="EFJ23120">
    <property type="protein sequence ID" value="EFJ23120"/>
    <property type="gene ID" value="SELMODRAFT_103939"/>
</dbReference>
<name>D8RWN6_SELML</name>
<dbReference type="Gene3D" id="1.25.40.10">
    <property type="entry name" value="Tetratricopeptide repeat domain"/>
    <property type="match status" value="3"/>
</dbReference>
<reference evidence="3 4" key="1">
    <citation type="journal article" date="2011" name="Science">
        <title>The Selaginella genome identifies genetic changes associated with the evolution of vascular plants.</title>
        <authorList>
            <person name="Banks J.A."/>
            <person name="Nishiyama T."/>
            <person name="Hasebe M."/>
            <person name="Bowman J.L."/>
            <person name="Gribskov M."/>
            <person name="dePamphilis C."/>
            <person name="Albert V.A."/>
            <person name="Aono N."/>
            <person name="Aoyama T."/>
            <person name="Ambrose B.A."/>
            <person name="Ashton N.W."/>
            <person name="Axtell M.J."/>
            <person name="Barker E."/>
            <person name="Barker M.S."/>
            <person name="Bennetzen J.L."/>
            <person name="Bonawitz N.D."/>
            <person name="Chapple C."/>
            <person name="Cheng C."/>
            <person name="Correa L.G."/>
            <person name="Dacre M."/>
            <person name="DeBarry J."/>
            <person name="Dreyer I."/>
            <person name="Elias M."/>
            <person name="Engstrom E.M."/>
            <person name="Estelle M."/>
            <person name="Feng L."/>
            <person name="Finet C."/>
            <person name="Floyd S.K."/>
            <person name="Frommer W.B."/>
            <person name="Fujita T."/>
            <person name="Gramzow L."/>
            <person name="Gutensohn M."/>
            <person name="Harholt J."/>
            <person name="Hattori M."/>
            <person name="Heyl A."/>
            <person name="Hirai T."/>
            <person name="Hiwatashi Y."/>
            <person name="Ishikawa M."/>
            <person name="Iwata M."/>
            <person name="Karol K.G."/>
            <person name="Koehler B."/>
            <person name="Kolukisaoglu U."/>
            <person name="Kubo M."/>
            <person name="Kurata T."/>
            <person name="Lalonde S."/>
            <person name="Li K."/>
            <person name="Li Y."/>
            <person name="Litt A."/>
            <person name="Lyons E."/>
            <person name="Manning G."/>
            <person name="Maruyama T."/>
            <person name="Michael T.P."/>
            <person name="Mikami K."/>
            <person name="Miyazaki S."/>
            <person name="Morinaga S."/>
            <person name="Murata T."/>
            <person name="Mueller-Roeber B."/>
            <person name="Nelson D.R."/>
            <person name="Obara M."/>
            <person name="Oguri Y."/>
            <person name="Olmstead R.G."/>
            <person name="Onodera N."/>
            <person name="Petersen B.L."/>
            <person name="Pils B."/>
            <person name="Prigge M."/>
            <person name="Rensing S.A."/>
            <person name="Riano-Pachon D.M."/>
            <person name="Roberts A.W."/>
            <person name="Sato Y."/>
            <person name="Scheller H.V."/>
            <person name="Schulz B."/>
            <person name="Schulz C."/>
            <person name="Shakirov E.V."/>
            <person name="Shibagaki N."/>
            <person name="Shinohara N."/>
            <person name="Shippen D.E."/>
            <person name="Soerensen I."/>
            <person name="Sotooka R."/>
            <person name="Sugimoto N."/>
            <person name="Sugita M."/>
            <person name="Sumikawa N."/>
            <person name="Tanurdzic M."/>
            <person name="Theissen G."/>
            <person name="Ulvskov P."/>
            <person name="Wakazuki S."/>
            <person name="Weng J.K."/>
            <person name="Willats W.W."/>
            <person name="Wipf D."/>
            <person name="Wolf P.G."/>
            <person name="Yang L."/>
            <person name="Zimmer A.D."/>
            <person name="Zhu Q."/>
            <person name="Mitros T."/>
            <person name="Hellsten U."/>
            <person name="Loque D."/>
            <person name="Otillar R."/>
            <person name="Salamov A."/>
            <person name="Schmutz J."/>
            <person name="Shapiro H."/>
            <person name="Lindquist E."/>
            <person name="Lucas S."/>
            <person name="Rokhsar D."/>
            <person name="Grigoriev I.V."/>
        </authorList>
    </citation>
    <scope>NUCLEOTIDE SEQUENCE [LARGE SCALE GENOMIC DNA]</scope>
</reference>
<keyword evidence="4" id="KW-1185">Reference proteome</keyword>
<dbReference type="eggNOG" id="KOG4197">
    <property type="taxonomic scope" value="Eukaryota"/>
</dbReference>
<dbReference type="Proteomes" id="UP000001514">
    <property type="component" value="Unassembled WGS sequence"/>
</dbReference>
<feature type="repeat" description="PPR" evidence="2">
    <location>
        <begin position="223"/>
        <end position="257"/>
    </location>
</feature>
<gene>
    <name evidence="3" type="ORF">SELMODRAFT_103939</name>
</gene>
<evidence type="ECO:0000256" key="1">
    <source>
        <dbReference type="ARBA" id="ARBA00022737"/>
    </source>
</evidence>
<feature type="repeat" description="PPR" evidence="2">
    <location>
        <begin position="89"/>
        <end position="121"/>
    </location>
</feature>
<dbReference type="GO" id="GO:0003723">
    <property type="term" value="F:RNA binding"/>
    <property type="evidence" value="ECO:0007669"/>
    <property type="project" value="InterPro"/>
</dbReference>
<dbReference type="GO" id="GO:0009451">
    <property type="term" value="P:RNA modification"/>
    <property type="evidence" value="ECO:0007669"/>
    <property type="project" value="InterPro"/>
</dbReference>
<dbReference type="InterPro" id="IPR046960">
    <property type="entry name" value="PPR_At4g14850-like_plant"/>
</dbReference>
<feature type="repeat" description="PPR" evidence="2">
    <location>
        <begin position="122"/>
        <end position="156"/>
    </location>
</feature>
<dbReference type="Pfam" id="PF13041">
    <property type="entry name" value="PPR_2"/>
    <property type="match status" value="2"/>
</dbReference>
<dbReference type="KEGG" id="smo:SELMODRAFT_103939"/>
<dbReference type="InterPro" id="IPR011990">
    <property type="entry name" value="TPR-like_helical_dom_sf"/>
</dbReference>
<accession>D8RWN6</accession>
<dbReference type="EMBL" id="GL377593">
    <property type="protein sequence ID" value="EFJ23120.1"/>
    <property type="molecule type" value="Genomic_DNA"/>
</dbReference>
<evidence type="ECO:0000256" key="2">
    <source>
        <dbReference type="PROSITE-ProRule" id="PRU00708"/>
    </source>
</evidence>
<sequence length="375" mass="41128">MIVAYAQARHFGKALDLFDKIKVEPDRVTFVTALGACLDFQQGKEIHDRVLASQIELDAVLGTALLNFYSKIGRLNESRDVFDAIQRKDPVSWSAMIAAYAQNGHCNLEDAEKVFHSREEKNVASWNAMIAAYTRHGHGSRAAQALELMDFEGTKPDEVTLSGIFDACGDMGDLASGRKLHARIRGGELEQDVTVANSLINMYSRCWSVVEAELVFHRMTKRDLISWNSLIAANAMHGHPAEALDLFRELSLEGFAADNFTFTSTLFACSHGGLLKESLEVFASMMGDYQAVPSPQHYGCVLDLLGRMGKLGEAKELIGGMPLEPDSVAWMSLLGACSTHSDATKAFGLADSLVELQPEKAAHYVVFSNVATKFE</sequence>
<keyword evidence="1" id="KW-0677">Repeat</keyword>
<evidence type="ECO:0000313" key="3">
    <source>
        <dbReference type="EMBL" id="EFJ23120.1"/>
    </source>
</evidence>
<dbReference type="FunFam" id="1.25.40.10:FF:000158">
    <property type="entry name" value="pentatricopeptide repeat-containing protein At2g33680"/>
    <property type="match status" value="1"/>
</dbReference>
<dbReference type="Pfam" id="PF01535">
    <property type="entry name" value="PPR"/>
    <property type="match status" value="4"/>
</dbReference>
<evidence type="ECO:0008006" key="5">
    <source>
        <dbReference type="Google" id="ProtNLM"/>
    </source>
</evidence>
<evidence type="ECO:0000313" key="4">
    <source>
        <dbReference type="Proteomes" id="UP000001514"/>
    </source>
</evidence>
<dbReference type="GO" id="GO:0048731">
    <property type="term" value="P:system development"/>
    <property type="evidence" value="ECO:0007669"/>
    <property type="project" value="UniProtKB-ARBA"/>
</dbReference>
<dbReference type="PROSITE" id="PS51375">
    <property type="entry name" value="PPR"/>
    <property type="match status" value="3"/>
</dbReference>